<feature type="transmembrane region" description="Helical" evidence="1">
    <location>
        <begin position="317"/>
        <end position="337"/>
    </location>
</feature>
<proteinExistence type="predicted"/>
<dbReference type="NCBIfam" id="TIGR00341">
    <property type="entry name" value="TIGR00341 family protein"/>
    <property type="match status" value="1"/>
</dbReference>
<sequence length="426" mass="45203">MRLVQISVSDDTRDAVLDVLRDNNLGYTITAGAGEQSDRSLVSFVLPADAVEHVLEDLRETGFEEDQFTVSLSAEFAEVEGLDSVQDHWANTSNKIAPRTLRSKAKDIRLNTRSYVWLMFLSTIVATAGLLLGSPAIIVGSMVIAPLVGPMLTASVGAVRNDRRMVVQSLHMQALGLGVAILGAVVVSMLVRGLQIVPPTLAIETLELVALRVSPGVLSAAVGLAAGAAGAFSIATKGRVSLVGVMIAAALIPTAATTGIALAWQNVLVTVGSLLLLVVTVVAVNVGAFAALLYLGYRPDEQNSDGSFVPESTKARVVVGTTLLLAAFISLVVLGGFTQQAVFEQQVNVAVSNTLDDGQYESLQSAGLTMEYTSPVFVQQEPVITVTISRTSDREFSELPSVLERAIREKTGRTVAVRVRFVDYEH</sequence>
<dbReference type="RefSeq" id="WP_247374182.1">
    <property type="nucleotide sequence ID" value="NZ_JALLGV010000001.1"/>
</dbReference>
<dbReference type="EMBL" id="JBHUDJ010000003">
    <property type="protein sequence ID" value="MFD1587269.1"/>
    <property type="molecule type" value="Genomic_DNA"/>
</dbReference>
<feature type="transmembrane region" description="Helical" evidence="1">
    <location>
        <begin position="270"/>
        <end position="296"/>
    </location>
</feature>
<evidence type="ECO:0000256" key="1">
    <source>
        <dbReference type="SAM" id="Phobius"/>
    </source>
</evidence>
<dbReference type="InterPro" id="IPR005240">
    <property type="entry name" value="DUF389"/>
</dbReference>
<dbReference type="Pfam" id="PF04087">
    <property type="entry name" value="DUF389"/>
    <property type="match status" value="1"/>
</dbReference>
<evidence type="ECO:0000313" key="3">
    <source>
        <dbReference type="Proteomes" id="UP001597119"/>
    </source>
</evidence>
<feature type="transmembrane region" description="Helical" evidence="1">
    <location>
        <begin position="114"/>
        <end position="132"/>
    </location>
</feature>
<keyword evidence="1" id="KW-1133">Transmembrane helix</keyword>
<reference evidence="2 3" key="1">
    <citation type="journal article" date="2019" name="Int. J. Syst. Evol. Microbiol.">
        <title>The Global Catalogue of Microorganisms (GCM) 10K type strain sequencing project: providing services to taxonomists for standard genome sequencing and annotation.</title>
        <authorList>
            <consortium name="The Broad Institute Genomics Platform"/>
            <consortium name="The Broad Institute Genome Sequencing Center for Infectious Disease"/>
            <person name="Wu L."/>
            <person name="Ma J."/>
        </authorList>
    </citation>
    <scope>NUCLEOTIDE SEQUENCE [LARGE SCALE GENOMIC DNA]</scope>
    <source>
        <strain evidence="2 3">CGMCC 1.12125</strain>
    </source>
</reference>
<feature type="transmembrane region" description="Helical" evidence="1">
    <location>
        <begin position="216"/>
        <end position="235"/>
    </location>
</feature>
<dbReference type="Proteomes" id="UP001597119">
    <property type="component" value="Unassembled WGS sequence"/>
</dbReference>
<dbReference type="PANTHER" id="PTHR20992:SF9">
    <property type="entry name" value="AT15442P-RELATED"/>
    <property type="match status" value="1"/>
</dbReference>
<dbReference type="AlphaFoldDB" id="A0ABD6CD22"/>
<gene>
    <name evidence="2" type="ORF">ACFR9U_09755</name>
</gene>
<comment type="caution">
    <text evidence="2">The sequence shown here is derived from an EMBL/GenBank/DDBJ whole genome shotgun (WGS) entry which is preliminary data.</text>
</comment>
<accession>A0ABD6CD22</accession>
<keyword evidence="1" id="KW-0812">Transmembrane</keyword>
<organism evidence="2 3">
    <name type="scientific">Halorientalis brevis</name>
    <dbReference type="NCBI Taxonomy" id="1126241"/>
    <lineage>
        <taxon>Archaea</taxon>
        <taxon>Methanobacteriati</taxon>
        <taxon>Methanobacteriota</taxon>
        <taxon>Stenosarchaea group</taxon>
        <taxon>Halobacteria</taxon>
        <taxon>Halobacteriales</taxon>
        <taxon>Haloarculaceae</taxon>
        <taxon>Halorientalis</taxon>
    </lineage>
</organism>
<keyword evidence="1" id="KW-0472">Membrane</keyword>
<dbReference type="PANTHER" id="PTHR20992">
    <property type="entry name" value="AT15442P-RELATED"/>
    <property type="match status" value="1"/>
</dbReference>
<name>A0ABD6CD22_9EURY</name>
<evidence type="ECO:0000313" key="2">
    <source>
        <dbReference type="EMBL" id="MFD1587269.1"/>
    </source>
</evidence>
<protein>
    <submittedName>
        <fullName evidence="2">TIGR00341 family protein</fullName>
    </submittedName>
</protein>
<keyword evidence="3" id="KW-1185">Reference proteome</keyword>
<feature type="transmembrane region" description="Helical" evidence="1">
    <location>
        <begin position="170"/>
        <end position="191"/>
    </location>
</feature>
<feature type="transmembrane region" description="Helical" evidence="1">
    <location>
        <begin position="138"/>
        <end position="158"/>
    </location>
</feature>
<feature type="transmembrane region" description="Helical" evidence="1">
    <location>
        <begin position="242"/>
        <end position="264"/>
    </location>
</feature>